<keyword evidence="4" id="KW-0653">Protein transport</keyword>
<organism evidence="7 8">
    <name type="scientific">Tritrichomonas musculus</name>
    <dbReference type="NCBI Taxonomy" id="1915356"/>
    <lineage>
        <taxon>Eukaryota</taxon>
        <taxon>Metamonada</taxon>
        <taxon>Parabasalia</taxon>
        <taxon>Tritrichomonadida</taxon>
        <taxon>Tritrichomonadidae</taxon>
        <taxon>Tritrichomonas</taxon>
    </lineage>
</organism>
<dbReference type="Gene3D" id="1.25.10.10">
    <property type="entry name" value="Leucine-rich Repeat Variant"/>
    <property type="match status" value="1"/>
</dbReference>
<dbReference type="SUPFAM" id="SSF48371">
    <property type="entry name" value="ARM repeat"/>
    <property type="match status" value="1"/>
</dbReference>
<gene>
    <name evidence="7" type="ORF">M9Y10_022737</name>
</gene>
<dbReference type="Gene3D" id="2.60.40.1150">
    <property type="match status" value="1"/>
</dbReference>
<protein>
    <recommendedName>
        <fullName evidence="6">Clathrin/coatomer adaptor adaptin-like N-terminal domain-containing protein</fullName>
    </recommendedName>
</protein>
<evidence type="ECO:0000256" key="2">
    <source>
        <dbReference type="ARBA" id="ARBA00006613"/>
    </source>
</evidence>
<name>A0ABR2KV30_9EUKA</name>
<dbReference type="InterPro" id="IPR016024">
    <property type="entry name" value="ARM-type_fold"/>
</dbReference>
<keyword evidence="8" id="KW-1185">Reference proteome</keyword>
<evidence type="ECO:0000256" key="3">
    <source>
        <dbReference type="ARBA" id="ARBA00022448"/>
    </source>
</evidence>
<dbReference type="Proteomes" id="UP001470230">
    <property type="component" value="Unassembled WGS sequence"/>
</dbReference>
<evidence type="ECO:0000313" key="8">
    <source>
        <dbReference type="Proteomes" id="UP001470230"/>
    </source>
</evidence>
<dbReference type="SUPFAM" id="SSF49348">
    <property type="entry name" value="Clathrin adaptor appendage domain"/>
    <property type="match status" value="1"/>
</dbReference>
<dbReference type="PANTHER" id="PTHR11134">
    <property type="entry name" value="ADAPTOR COMPLEX SUBUNIT BETA FAMILY MEMBER"/>
    <property type="match status" value="1"/>
</dbReference>
<keyword evidence="3" id="KW-0813">Transport</keyword>
<sequence length="825" mass="92424">MADFYEEEQKTDIKTDVIRLRDQLDGNDSNQRKIAAKRVISLMRQGENVQPLFASMLRCVKTKDLELKKLTYLYLVQYSTQEPEQAIMAVNTFIQDSQDMNPFIRALAVRNMCRIHLENVAENMIIPLRQCLKDSDPYVRKTAAFGVSKLYDIIPEAVENASLFTDLLSLLHDENPMVVSNTAAAIFEINEKRTSPIFQLNSDTIAPLLNAIISCNEWCQIIILDALSKYTPTSAEDAAYLIDRLIPFLKNNNPSVVIGAFRCIFLYMEPSQKTPQDLFPQIIPPFITLVSNSETEVQYVVLRTLSLFVLKYPRAISREIRVFFCKYNEPSYVKMQKLDIIVTITSPMNVQFVLNELNEYCNSVDVAFVQKSIRCIGQLALRIASAAPRCVDILVELVSRKADYSIEEAIIVVCDILRKYPGKFESVLNSVCSHLDQIKAPRAKVAGIWILGEYCHLIDNVDVILDPFLDSFHDEQSLVQLQILSSLVKIYVHNPDQARDQLQFVLNQATKDGNVPDVKNKALIYWRLLSADMEASKNILIFDKKAVLHSGVQFKPEVLSELIKNMGMVSGVLHVVPSDFVSRIKYVPEDNNGNDLVELDDSQLRLWRPMKLNDSRFIDILSDNDSTNLYLRIVNKSSNPIGGFALAINTNALGLGLVQGSQPNFPQQIDSGDVAEVTIPLTVDDKYLSAPNANQSSQNVIQIALRTSAGDVFGLGRIPVEIALSESGNIGQDAFRSVFAQASSTSSTTINDANVASDELLQSRRIYVVGKNGNKKYISFAFNQNSVFVGELTQNGSQIVVVLKATQQQYLPIIISCAPDLFTQK</sequence>
<reference evidence="7 8" key="1">
    <citation type="submission" date="2024-04" db="EMBL/GenBank/DDBJ databases">
        <title>Tritrichomonas musculus Genome.</title>
        <authorList>
            <person name="Alves-Ferreira E."/>
            <person name="Grigg M."/>
            <person name="Lorenzi H."/>
            <person name="Galac M."/>
        </authorList>
    </citation>
    <scope>NUCLEOTIDE SEQUENCE [LARGE SCALE GENOMIC DNA]</scope>
    <source>
        <strain evidence="7 8">EAF2021</strain>
    </source>
</reference>
<dbReference type="Pfam" id="PF01602">
    <property type="entry name" value="Adaptin_N"/>
    <property type="match status" value="1"/>
</dbReference>
<dbReference type="InterPro" id="IPR002553">
    <property type="entry name" value="Clathrin/coatomer_adapt-like_N"/>
</dbReference>
<evidence type="ECO:0000256" key="4">
    <source>
        <dbReference type="ARBA" id="ARBA00022927"/>
    </source>
</evidence>
<feature type="domain" description="Clathrin/coatomer adaptor adaptin-like N-terminal" evidence="6">
    <location>
        <begin position="12"/>
        <end position="531"/>
    </location>
</feature>
<dbReference type="InterPro" id="IPR013037">
    <property type="entry name" value="Clathrin_b-adaptin_app_Ig-like"/>
</dbReference>
<accession>A0ABR2KV30</accession>
<dbReference type="InterPro" id="IPR011989">
    <property type="entry name" value="ARM-like"/>
</dbReference>
<evidence type="ECO:0000256" key="1">
    <source>
        <dbReference type="ARBA" id="ARBA00004308"/>
    </source>
</evidence>
<dbReference type="InterPro" id="IPR026739">
    <property type="entry name" value="AP_beta"/>
</dbReference>
<keyword evidence="5" id="KW-0472">Membrane</keyword>
<comment type="caution">
    <text evidence="7">The sequence shown here is derived from an EMBL/GenBank/DDBJ whole genome shotgun (WGS) entry which is preliminary data.</text>
</comment>
<dbReference type="InterPro" id="IPR013041">
    <property type="entry name" value="Clathrin_app_Ig-like_sf"/>
</dbReference>
<dbReference type="EMBL" id="JAPFFF010000003">
    <property type="protein sequence ID" value="KAK8894302.1"/>
    <property type="molecule type" value="Genomic_DNA"/>
</dbReference>
<proteinExistence type="inferred from homology"/>
<evidence type="ECO:0000259" key="6">
    <source>
        <dbReference type="Pfam" id="PF01602"/>
    </source>
</evidence>
<comment type="subcellular location">
    <subcellularLocation>
        <location evidence="1">Endomembrane system</location>
    </subcellularLocation>
</comment>
<evidence type="ECO:0000256" key="5">
    <source>
        <dbReference type="ARBA" id="ARBA00023136"/>
    </source>
</evidence>
<comment type="similarity">
    <text evidence="2">Belongs to the adaptor complexes large subunit family.</text>
</comment>
<evidence type="ECO:0000313" key="7">
    <source>
        <dbReference type="EMBL" id="KAK8894302.1"/>
    </source>
</evidence>